<reference evidence="2" key="1">
    <citation type="journal article" date="2022" name="Front. Genet.">
        <title>Chromosome-Scale Assembly of the Dendrobium nobile Genome Provides Insights Into the Molecular Mechanism of the Biosynthesis of the Medicinal Active Ingredient of Dendrobium.</title>
        <authorList>
            <person name="Xu Q."/>
            <person name="Niu S.-C."/>
            <person name="Li K.-L."/>
            <person name="Zheng P.-J."/>
            <person name="Zhang X.-J."/>
            <person name="Jia Y."/>
            <person name="Liu Y."/>
            <person name="Niu Y.-X."/>
            <person name="Yu L.-H."/>
            <person name="Chen D.-F."/>
            <person name="Zhang G.-Q."/>
        </authorList>
    </citation>
    <scope>NUCLEOTIDE SEQUENCE</scope>
    <source>
        <tissue evidence="2">Leaf</tissue>
    </source>
</reference>
<dbReference type="SMR" id="A0A8T3A3Y5"/>
<gene>
    <name evidence="2" type="ORF">KFK09_028760</name>
</gene>
<evidence type="ECO:0000313" key="3">
    <source>
        <dbReference type="Proteomes" id="UP000829196"/>
    </source>
</evidence>
<evidence type="ECO:0000256" key="1">
    <source>
        <dbReference type="SAM" id="Phobius"/>
    </source>
</evidence>
<organism evidence="2 3">
    <name type="scientific">Dendrobium nobile</name>
    <name type="common">Orchid</name>
    <dbReference type="NCBI Taxonomy" id="94219"/>
    <lineage>
        <taxon>Eukaryota</taxon>
        <taxon>Viridiplantae</taxon>
        <taxon>Streptophyta</taxon>
        <taxon>Embryophyta</taxon>
        <taxon>Tracheophyta</taxon>
        <taxon>Spermatophyta</taxon>
        <taxon>Magnoliopsida</taxon>
        <taxon>Liliopsida</taxon>
        <taxon>Asparagales</taxon>
        <taxon>Orchidaceae</taxon>
        <taxon>Epidendroideae</taxon>
        <taxon>Malaxideae</taxon>
        <taxon>Dendrobiinae</taxon>
        <taxon>Dendrobium</taxon>
    </lineage>
</organism>
<dbReference type="Proteomes" id="UP000829196">
    <property type="component" value="Unassembled WGS sequence"/>
</dbReference>
<sequence>MKCGPLMFLRRLYFFAELFLSIFFWGSIYKNTILHGCQKEGSENTLDFTESHQVRFHCNFKRARISMVCFFKSILSVCSFYKAKKGRPVLTLFVKRVSS</sequence>
<keyword evidence="3" id="KW-1185">Reference proteome</keyword>
<keyword evidence="1" id="KW-1133">Transmembrane helix</keyword>
<dbReference type="EMBL" id="JAGYWB010000019">
    <property type="protein sequence ID" value="KAI0488921.1"/>
    <property type="molecule type" value="Genomic_DNA"/>
</dbReference>
<evidence type="ECO:0000313" key="2">
    <source>
        <dbReference type="EMBL" id="KAI0488921.1"/>
    </source>
</evidence>
<protein>
    <submittedName>
        <fullName evidence="2">Uncharacterized protein</fullName>
    </submittedName>
</protein>
<proteinExistence type="predicted"/>
<keyword evidence="1" id="KW-0812">Transmembrane</keyword>
<feature type="transmembrane region" description="Helical" evidence="1">
    <location>
        <begin position="12"/>
        <end position="29"/>
    </location>
</feature>
<name>A0A8T3A3Y5_DENNO</name>
<keyword evidence="1" id="KW-0472">Membrane</keyword>
<dbReference type="AlphaFoldDB" id="A0A8T3A3Y5"/>
<comment type="caution">
    <text evidence="2">The sequence shown here is derived from an EMBL/GenBank/DDBJ whole genome shotgun (WGS) entry which is preliminary data.</text>
</comment>
<accession>A0A8T3A3Y5</accession>